<evidence type="ECO:0000259" key="3">
    <source>
        <dbReference type="Pfam" id="PF00496"/>
    </source>
</evidence>
<dbReference type="InterPro" id="IPR039424">
    <property type="entry name" value="SBP_5"/>
</dbReference>
<comment type="caution">
    <text evidence="4">The sequence shown here is derived from an EMBL/GenBank/DDBJ whole genome shotgun (WGS) entry which is preliminary data.</text>
</comment>
<keyword evidence="2" id="KW-0732">Signal</keyword>
<name>A0ABU4HNF4_9ACTN</name>
<dbReference type="PROSITE" id="PS51257">
    <property type="entry name" value="PROKAR_LIPOPROTEIN"/>
    <property type="match status" value="1"/>
</dbReference>
<feature type="region of interest" description="Disordered" evidence="1">
    <location>
        <begin position="27"/>
        <end position="63"/>
    </location>
</feature>
<dbReference type="Proteomes" id="UP001284601">
    <property type="component" value="Unassembled WGS sequence"/>
</dbReference>
<dbReference type="CDD" id="cd00995">
    <property type="entry name" value="PBP2_NikA_DppA_OppA_like"/>
    <property type="match status" value="1"/>
</dbReference>
<organism evidence="4 5">
    <name type="scientific">Conexibacter stalactiti</name>
    <dbReference type="NCBI Taxonomy" id="1940611"/>
    <lineage>
        <taxon>Bacteria</taxon>
        <taxon>Bacillati</taxon>
        <taxon>Actinomycetota</taxon>
        <taxon>Thermoleophilia</taxon>
        <taxon>Solirubrobacterales</taxon>
        <taxon>Conexibacteraceae</taxon>
        <taxon>Conexibacter</taxon>
    </lineage>
</organism>
<evidence type="ECO:0000313" key="5">
    <source>
        <dbReference type="Proteomes" id="UP001284601"/>
    </source>
</evidence>
<dbReference type="SUPFAM" id="SSF53850">
    <property type="entry name" value="Periplasmic binding protein-like II"/>
    <property type="match status" value="1"/>
</dbReference>
<evidence type="ECO:0000313" key="4">
    <source>
        <dbReference type="EMBL" id="MDW5594846.1"/>
    </source>
</evidence>
<feature type="compositionally biased region" description="Low complexity" evidence="1">
    <location>
        <begin position="40"/>
        <end position="60"/>
    </location>
</feature>
<reference evidence="5" key="1">
    <citation type="submission" date="2023-07" db="EMBL/GenBank/DDBJ databases">
        <title>Conexibacter stalactiti sp. nov., isolated from stalactites in a lava cave and emended description of the genus Conexibacter.</title>
        <authorList>
            <person name="Lee S.D."/>
        </authorList>
    </citation>
    <scope>NUCLEOTIDE SEQUENCE [LARGE SCALE GENOMIC DNA]</scope>
    <source>
        <strain evidence="5">KCTC 39840</strain>
    </source>
</reference>
<dbReference type="InterPro" id="IPR030678">
    <property type="entry name" value="Peptide/Ni-bd"/>
</dbReference>
<sequence>MLIRSRTAFLTLAAGLALSVGVAACGGSSESDGDSGGSTGASAGAATTADGGGSSSASGTPEGNLRVVLAAPPSGLDPIVSARDGQYVWGTMLEPLVNVDERELPDRTGLVTDWSRPNPTTWEFRLRPGVRFTNGEPFDAAAAAFAIQENVDNPAGILKSYFGNVRSVRARGDDTVVVTTRTPQVNLVNLLSTVFALPPAYYREAGSEGFTKRPVGTGPFTWTRELPGRSMQVSANPGYWGDAPGVRDVTFTWATDAQQRLSLLQSGAADVSFDLPPTQAQAAQEAGLDVLEIPTAVKITAFLQADRAPFDDPAVRRAAALAIDRDQIVESIFQGRATATGGLLNMLPGEEPASEITPNMEEAKALLRGATPSVTLTYPTKYTNIQDVAEATGGMLEEAGFRVTLRALDYGAMVGQIVRRNIDGIYLLGAVPNVAHPDFFARGFMTSTSITANCPDRELDVLTARALEQPDAETAQPIYDELNTRAVVEDACYAPLYNQTFNIGAKDVSGLEYSPLNVPHFEHAKLGG</sequence>
<dbReference type="Gene3D" id="3.10.105.10">
    <property type="entry name" value="Dipeptide-binding Protein, Domain 3"/>
    <property type="match status" value="1"/>
</dbReference>
<accession>A0ABU4HNF4</accession>
<proteinExistence type="predicted"/>
<dbReference type="PANTHER" id="PTHR30290">
    <property type="entry name" value="PERIPLASMIC BINDING COMPONENT OF ABC TRANSPORTER"/>
    <property type="match status" value="1"/>
</dbReference>
<dbReference type="EMBL" id="JAWSTH010000023">
    <property type="protein sequence ID" value="MDW5594846.1"/>
    <property type="molecule type" value="Genomic_DNA"/>
</dbReference>
<dbReference type="RefSeq" id="WP_318597169.1">
    <property type="nucleotide sequence ID" value="NZ_JAWSTH010000023.1"/>
</dbReference>
<feature type="domain" description="Solute-binding protein family 5" evidence="3">
    <location>
        <begin position="109"/>
        <end position="449"/>
    </location>
</feature>
<evidence type="ECO:0000256" key="2">
    <source>
        <dbReference type="SAM" id="SignalP"/>
    </source>
</evidence>
<dbReference type="PIRSF" id="PIRSF002741">
    <property type="entry name" value="MppA"/>
    <property type="match status" value="1"/>
</dbReference>
<dbReference type="InterPro" id="IPR000914">
    <property type="entry name" value="SBP_5_dom"/>
</dbReference>
<feature type="signal peptide" evidence="2">
    <location>
        <begin position="1"/>
        <end position="24"/>
    </location>
</feature>
<feature type="chain" id="PRO_5046629581" evidence="2">
    <location>
        <begin position="25"/>
        <end position="528"/>
    </location>
</feature>
<protein>
    <submittedName>
        <fullName evidence="4">ABC transporter substrate-binding protein</fullName>
    </submittedName>
</protein>
<gene>
    <name evidence="4" type="ORF">R7226_10885</name>
</gene>
<keyword evidence="5" id="KW-1185">Reference proteome</keyword>
<dbReference type="Pfam" id="PF00496">
    <property type="entry name" value="SBP_bac_5"/>
    <property type="match status" value="1"/>
</dbReference>
<dbReference type="Gene3D" id="3.40.190.10">
    <property type="entry name" value="Periplasmic binding protein-like II"/>
    <property type="match status" value="1"/>
</dbReference>
<reference evidence="4 5" key="2">
    <citation type="submission" date="2023-10" db="EMBL/GenBank/DDBJ databases">
        <authorList>
            <person name="Han X.F."/>
        </authorList>
    </citation>
    <scope>NUCLEOTIDE SEQUENCE [LARGE SCALE GENOMIC DNA]</scope>
    <source>
        <strain evidence="4 5">KCTC 39840</strain>
    </source>
</reference>
<evidence type="ECO:0000256" key="1">
    <source>
        <dbReference type="SAM" id="MobiDB-lite"/>
    </source>
</evidence>